<dbReference type="Proteomes" id="UP001652661">
    <property type="component" value="Chromosome X"/>
</dbReference>
<evidence type="ECO:0000313" key="4">
    <source>
        <dbReference type="RefSeq" id="XP_017030283.1"/>
    </source>
</evidence>
<dbReference type="GeneID" id="108080156"/>
<feature type="region of interest" description="Disordered" evidence="1">
    <location>
        <begin position="189"/>
        <end position="234"/>
    </location>
</feature>
<evidence type="ECO:0000313" key="3">
    <source>
        <dbReference type="Proteomes" id="UP001652661"/>
    </source>
</evidence>
<feature type="compositionally biased region" description="Acidic residues" evidence="1">
    <location>
        <begin position="129"/>
        <end position="143"/>
    </location>
</feature>
<evidence type="ECO:0000256" key="2">
    <source>
        <dbReference type="SAM" id="SignalP"/>
    </source>
</evidence>
<feature type="chain" id="PRO_5028064024" evidence="2">
    <location>
        <begin position="24"/>
        <end position="362"/>
    </location>
</feature>
<keyword evidence="3" id="KW-1185">Reference proteome</keyword>
<dbReference type="OrthoDB" id="8192083at2759"/>
<dbReference type="AlphaFoldDB" id="A0A6P4J6X1"/>
<proteinExistence type="predicted"/>
<accession>A0A6P4J6X1</accession>
<feature type="compositionally biased region" description="Low complexity" evidence="1">
    <location>
        <begin position="144"/>
        <end position="153"/>
    </location>
</feature>
<feature type="region of interest" description="Disordered" evidence="1">
    <location>
        <begin position="247"/>
        <end position="303"/>
    </location>
</feature>
<feature type="signal peptide" evidence="2">
    <location>
        <begin position="1"/>
        <end position="23"/>
    </location>
</feature>
<protein>
    <submittedName>
        <fullName evidence="4">Platelet glycoprotein Ib alpha chain isoform X1</fullName>
    </submittedName>
</protein>
<feature type="compositionally biased region" description="Low complexity" evidence="1">
    <location>
        <begin position="189"/>
        <end position="231"/>
    </location>
</feature>
<evidence type="ECO:0000256" key="1">
    <source>
        <dbReference type="SAM" id="MobiDB-lite"/>
    </source>
</evidence>
<gene>
    <name evidence="4" type="primary">LOC108080156</name>
</gene>
<reference evidence="4" key="1">
    <citation type="submission" date="2025-08" db="UniProtKB">
        <authorList>
            <consortium name="RefSeq"/>
        </authorList>
    </citation>
    <scope>IDENTIFICATION</scope>
    <source>
        <strain evidence="4">14028-0561.14</strain>
        <tissue evidence="4">Whole fly</tissue>
    </source>
</reference>
<feature type="compositionally biased region" description="Low complexity" evidence="1">
    <location>
        <begin position="251"/>
        <end position="282"/>
    </location>
</feature>
<keyword evidence="2" id="KW-0732">Signal</keyword>
<name>A0A6P4J6X1_DROKI</name>
<sequence>MRQPSRQQLLALALCSAVCLISAVPLPQPAGNQELDVLQIPLANGKEIDVLTLGAKDQEQLIADRNKRTIGLLRELFPDITKEIDSIVNRIIAQVIRVAGPGVLNSILAGNRGGAAGAGGRSTTPASDFDADFDADFDEEDDVPASSSSSPPATGVVRSPASEASNEVEGSSRVKIDLPTFAPESAAAAAAAAKGDESPLITTTTSTTQSAIQSSIPTSTSPSPSNPTTSIGDLTDLVDPLVQLLPRSLEPESSTTTTTTTTSTTTTPATSTTTSTSTTTTTEPPPTEPPTTTTTTTSTTIQFPTNNSIEEPQLLTIIADINRLLNSTNYFITTRDNITTTTTTVATTIDNNNITKLLPVFD</sequence>
<feature type="region of interest" description="Disordered" evidence="1">
    <location>
        <begin position="114"/>
        <end position="172"/>
    </location>
</feature>
<feature type="compositionally biased region" description="Low complexity" evidence="1">
    <location>
        <begin position="290"/>
        <end position="300"/>
    </location>
</feature>
<organism evidence="3 4">
    <name type="scientific">Drosophila kikkawai</name>
    <name type="common">Fruit fly</name>
    <dbReference type="NCBI Taxonomy" id="30033"/>
    <lineage>
        <taxon>Eukaryota</taxon>
        <taxon>Metazoa</taxon>
        <taxon>Ecdysozoa</taxon>
        <taxon>Arthropoda</taxon>
        <taxon>Hexapoda</taxon>
        <taxon>Insecta</taxon>
        <taxon>Pterygota</taxon>
        <taxon>Neoptera</taxon>
        <taxon>Endopterygota</taxon>
        <taxon>Diptera</taxon>
        <taxon>Brachycera</taxon>
        <taxon>Muscomorpha</taxon>
        <taxon>Ephydroidea</taxon>
        <taxon>Drosophilidae</taxon>
        <taxon>Drosophila</taxon>
        <taxon>Sophophora</taxon>
    </lineage>
</organism>
<dbReference type="RefSeq" id="XP_017030283.1">
    <property type="nucleotide sequence ID" value="XM_017174794.3"/>
</dbReference>